<dbReference type="PRINTS" id="PR00463">
    <property type="entry name" value="EP450I"/>
</dbReference>
<keyword evidence="7 9" id="KW-0503">Monooxygenase</keyword>
<evidence type="ECO:0000256" key="6">
    <source>
        <dbReference type="ARBA" id="ARBA00023004"/>
    </source>
</evidence>
<dbReference type="GO" id="GO:0016705">
    <property type="term" value="F:oxidoreductase activity, acting on paired donors, with incorporation or reduction of molecular oxygen"/>
    <property type="evidence" value="ECO:0007669"/>
    <property type="project" value="InterPro"/>
</dbReference>
<dbReference type="Proteomes" id="UP001172102">
    <property type="component" value="Unassembled WGS sequence"/>
</dbReference>
<evidence type="ECO:0000256" key="1">
    <source>
        <dbReference type="ARBA" id="ARBA00001971"/>
    </source>
</evidence>
<dbReference type="EMBL" id="JAUKUA010000007">
    <property type="protein sequence ID" value="KAK0704455.1"/>
    <property type="molecule type" value="Genomic_DNA"/>
</dbReference>
<keyword evidence="12" id="KW-1185">Reference proteome</keyword>
<keyword evidence="5 9" id="KW-0560">Oxidoreductase</keyword>
<dbReference type="PROSITE" id="PS00086">
    <property type="entry name" value="CYTOCHROME_P450"/>
    <property type="match status" value="1"/>
</dbReference>
<evidence type="ECO:0000256" key="2">
    <source>
        <dbReference type="ARBA" id="ARBA00010617"/>
    </source>
</evidence>
<dbReference type="InterPro" id="IPR036396">
    <property type="entry name" value="Cyt_P450_sf"/>
</dbReference>
<dbReference type="Gene3D" id="1.10.630.10">
    <property type="entry name" value="Cytochrome P450"/>
    <property type="match status" value="1"/>
</dbReference>
<dbReference type="InterPro" id="IPR017972">
    <property type="entry name" value="Cyt_P450_CS"/>
</dbReference>
<keyword evidence="3 8" id="KW-0349">Heme</keyword>
<evidence type="ECO:0000256" key="4">
    <source>
        <dbReference type="ARBA" id="ARBA00022723"/>
    </source>
</evidence>
<evidence type="ECO:0000313" key="12">
    <source>
        <dbReference type="Proteomes" id="UP001172102"/>
    </source>
</evidence>
<dbReference type="PANTHER" id="PTHR24305:SF157">
    <property type="entry name" value="N-ACETYLTRYPTOPHAN 6-HYDROXYLASE IVOC-RELATED"/>
    <property type="match status" value="1"/>
</dbReference>
<name>A0AA39ZVT3_9PEZI</name>
<dbReference type="GO" id="GO:0020037">
    <property type="term" value="F:heme binding"/>
    <property type="evidence" value="ECO:0007669"/>
    <property type="project" value="InterPro"/>
</dbReference>
<evidence type="ECO:0000256" key="8">
    <source>
        <dbReference type="PIRSR" id="PIRSR602401-1"/>
    </source>
</evidence>
<evidence type="ECO:0000256" key="9">
    <source>
        <dbReference type="RuleBase" id="RU000461"/>
    </source>
</evidence>
<feature type="chain" id="PRO_5041362298" evidence="10">
    <location>
        <begin position="17"/>
        <end position="486"/>
    </location>
</feature>
<organism evidence="11 12">
    <name type="scientific">Lasiosphaeris hirsuta</name>
    <dbReference type="NCBI Taxonomy" id="260670"/>
    <lineage>
        <taxon>Eukaryota</taxon>
        <taxon>Fungi</taxon>
        <taxon>Dikarya</taxon>
        <taxon>Ascomycota</taxon>
        <taxon>Pezizomycotina</taxon>
        <taxon>Sordariomycetes</taxon>
        <taxon>Sordariomycetidae</taxon>
        <taxon>Sordariales</taxon>
        <taxon>Lasiosphaeriaceae</taxon>
        <taxon>Lasiosphaeris</taxon>
    </lineage>
</organism>
<dbReference type="Pfam" id="PF00067">
    <property type="entry name" value="p450"/>
    <property type="match status" value="1"/>
</dbReference>
<dbReference type="PRINTS" id="PR00385">
    <property type="entry name" value="P450"/>
</dbReference>
<accession>A0AA39ZVT3</accession>
<evidence type="ECO:0000256" key="3">
    <source>
        <dbReference type="ARBA" id="ARBA00022617"/>
    </source>
</evidence>
<dbReference type="AlphaFoldDB" id="A0AA39ZVT3"/>
<evidence type="ECO:0000256" key="10">
    <source>
        <dbReference type="SAM" id="SignalP"/>
    </source>
</evidence>
<gene>
    <name evidence="11" type="ORF">B0H67DRAFT_603614</name>
</gene>
<sequence length="486" mass="55378">MFILYAIVLAVYRLYFSPLSKFPGPKFTAASGWFEFYHDVVKRGQFVYAVAEMHNQYGPIVRINPWEISVRDPSFYNTLYVAGSVRRTEIFKQLRDGIGIDGSHAVAEDHDFHRMRRKPLDPFFSRQQVQRYEEMIVEEIKIIEDRLKEHRDTRTVVTMDYVFTAMTGDLIGKICLVDPPSFAGEPDFSPDCFFALIALYTNFTFLVGWARHIPRKVLFRLIPFAARYRALSDLTDTCIKKAKARGVNKEASNSHSVSLIEHLLASNIPESEKTTDRLVGEFISILSAGTMTTARTLVTITYYACAYPEVGEKLREAVTEVMANYPDSVPRWSDLEKIPYLAACVKEGLRLSPGTLRRVVRCSPDVALQYKEWEIPKNVPTSMSAYMSHSDPAVYPEPATFNPERWMGEYDPQMDRNFIPFSKGSRSCLGMNLAYAELYLGLAIMFRPDAPKLTLYDTDESDVYPKLDLFIVAPKVDSRGVRVTVG</sequence>
<proteinExistence type="inferred from homology"/>
<comment type="similarity">
    <text evidence="2 9">Belongs to the cytochrome P450 family.</text>
</comment>
<comment type="cofactor">
    <cofactor evidence="1 8">
        <name>heme</name>
        <dbReference type="ChEBI" id="CHEBI:30413"/>
    </cofactor>
</comment>
<dbReference type="CDD" id="cd11062">
    <property type="entry name" value="CYP58-like"/>
    <property type="match status" value="1"/>
</dbReference>
<keyword evidence="6 8" id="KW-0408">Iron</keyword>
<keyword evidence="4 8" id="KW-0479">Metal-binding</keyword>
<evidence type="ECO:0000256" key="7">
    <source>
        <dbReference type="ARBA" id="ARBA00023033"/>
    </source>
</evidence>
<comment type="caution">
    <text evidence="11">The sequence shown here is derived from an EMBL/GenBank/DDBJ whole genome shotgun (WGS) entry which is preliminary data.</text>
</comment>
<evidence type="ECO:0000313" key="11">
    <source>
        <dbReference type="EMBL" id="KAK0704455.1"/>
    </source>
</evidence>
<reference evidence="11" key="1">
    <citation type="submission" date="2023-06" db="EMBL/GenBank/DDBJ databases">
        <title>Genome-scale phylogeny and comparative genomics of the fungal order Sordariales.</title>
        <authorList>
            <consortium name="Lawrence Berkeley National Laboratory"/>
            <person name="Hensen N."/>
            <person name="Bonometti L."/>
            <person name="Westerberg I."/>
            <person name="Brannstrom I.O."/>
            <person name="Guillou S."/>
            <person name="Cros-Aarteil S."/>
            <person name="Calhoun S."/>
            <person name="Haridas S."/>
            <person name="Kuo A."/>
            <person name="Mondo S."/>
            <person name="Pangilinan J."/>
            <person name="Riley R."/>
            <person name="Labutti K."/>
            <person name="Andreopoulos B."/>
            <person name="Lipzen A."/>
            <person name="Chen C."/>
            <person name="Yanf M."/>
            <person name="Daum C."/>
            <person name="Ng V."/>
            <person name="Clum A."/>
            <person name="Steindorff A."/>
            <person name="Ohm R."/>
            <person name="Martin F."/>
            <person name="Silar P."/>
            <person name="Natvig D."/>
            <person name="Lalanne C."/>
            <person name="Gautier V."/>
            <person name="Ament-Velasquez S.L."/>
            <person name="Kruys A."/>
            <person name="Hutchinson M.I."/>
            <person name="Powell A.J."/>
            <person name="Barry K."/>
            <person name="Miller A.N."/>
            <person name="Grigoriev I.V."/>
            <person name="Debuchy R."/>
            <person name="Gladieux P."/>
            <person name="Thoren M.H."/>
            <person name="Johannesson H."/>
        </authorList>
    </citation>
    <scope>NUCLEOTIDE SEQUENCE</scope>
    <source>
        <strain evidence="11">SMH4607-1</strain>
    </source>
</reference>
<feature type="signal peptide" evidence="10">
    <location>
        <begin position="1"/>
        <end position="16"/>
    </location>
</feature>
<dbReference type="InterPro" id="IPR002401">
    <property type="entry name" value="Cyt_P450_E_grp-I"/>
</dbReference>
<protein>
    <submittedName>
        <fullName evidence="11">Cytochrome P450</fullName>
    </submittedName>
</protein>
<dbReference type="GO" id="GO:0004497">
    <property type="term" value="F:monooxygenase activity"/>
    <property type="evidence" value="ECO:0007669"/>
    <property type="project" value="UniProtKB-KW"/>
</dbReference>
<keyword evidence="10" id="KW-0732">Signal</keyword>
<dbReference type="InterPro" id="IPR050121">
    <property type="entry name" value="Cytochrome_P450_monoxygenase"/>
</dbReference>
<feature type="binding site" description="axial binding residue" evidence="8">
    <location>
        <position position="428"/>
    </location>
    <ligand>
        <name>heme</name>
        <dbReference type="ChEBI" id="CHEBI:30413"/>
    </ligand>
    <ligandPart>
        <name>Fe</name>
        <dbReference type="ChEBI" id="CHEBI:18248"/>
    </ligandPart>
</feature>
<evidence type="ECO:0000256" key="5">
    <source>
        <dbReference type="ARBA" id="ARBA00023002"/>
    </source>
</evidence>
<dbReference type="SUPFAM" id="SSF48264">
    <property type="entry name" value="Cytochrome P450"/>
    <property type="match status" value="1"/>
</dbReference>
<dbReference type="InterPro" id="IPR001128">
    <property type="entry name" value="Cyt_P450"/>
</dbReference>
<dbReference type="GO" id="GO:0005506">
    <property type="term" value="F:iron ion binding"/>
    <property type="evidence" value="ECO:0007669"/>
    <property type="project" value="InterPro"/>
</dbReference>
<dbReference type="PANTHER" id="PTHR24305">
    <property type="entry name" value="CYTOCHROME P450"/>
    <property type="match status" value="1"/>
</dbReference>